<feature type="transmembrane region" description="Helical" evidence="1">
    <location>
        <begin position="203"/>
        <end position="223"/>
    </location>
</feature>
<gene>
    <name evidence="4" type="ORF">DIZ80_03140</name>
</gene>
<dbReference type="NCBIfam" id="TIGR03370">
    <property type="entry name" value="VPLPA-CTERM"/>
    <property type="match status" value="1"/>
</dbReference>
<comment type="caution">
    <text evidence="4">The sequence shown here is derived from an EMBL/GenBank/DDBJ whole genome shotgun (WGS) entry which is preliminary data.</text>
</comment>
<reference evidence="4 5" key="1">
    <citation type="journal article" date="2018" name="ISME J.">
        <title>Endosymbiont genomes yield clues of tubeworm success.</title>
        <authorList>
            <person name="Li Y."/>
            <person name="Liles M.R."/>
            <person name="Halanych K.M."/>
        </authorList>
    </citation>
    <scope>NUCLEOTIDE SEQUENCE [LARGE SCALE GENOMIC DNA]</scope>
    <source>
        <strain evidence="4">A1464</strain>
    </source>
</reference>
<keyword evidence="2" id="KW-0732">Signal</keyword>
<dbReference type="InterPro" id="IPR022472">
    <property type="entry name" value="VPLPA-CTERM"/>
</dbReference>
<keyword evidence="1" id="KW-0812">Transmembrane</keyword>
<keyword evidence="1" id="KW-0472">Membrane</keyword>
<feature type="chain" id="PRO_5016960847" description="Ice-binding protein C-terminal domain-containing protein" evidence="2">
    <location>
        <begin position="30"/>
        <end position="228"/>
    </location>
</feature>
<dbReference type="InterPro" id="IPR013424">
    <property type="entry name" value="Ice-binding_C"/>
</dbReference>
<evidence type="ECO:0000313" key="5">
    <source>
        <dbReference type="Proteomes" id="UP000254266"/>
    </source>
</evidence>
<dbReference type="Pfam" id="PF07589">
    <property type="entry name" value="PEP-CTERM"/>
    <property type="match status" value="1"/>
</dbReference>
<evidence type="ECO:0000259" key="3">
    <source>
        <dbReference type="Pfam" id="PF07589"/>
    </source>
</evidence>
<proteinExistence type="predicted"/>
<dbReference type="NCBIfam" id="TIGR02595">
    <property type="entry name" value="PEP_CTERM"/>
    <property type="match status" value="1"/>
</dbReference>
<evidence type="ECO:0000313" key="4">
    <source>
        <dbReference type="EMBL" id="RDH84488.1"/>
    </source>
</evidence>
<dbReference type="AlphaFoldDB" id="A0A370DHT4"/>
<protein>
    <recommendedName>
        <fullName evidence="3">Ice-binding protein C-terminal domain-containing protein</fullName>
    </recommendedName>
</protein>
<feature type="domain" description="Ice-binding protein C-terminal" evidence="3">
    <location>
        <begin position="202"/>
        <end position="225"/>
    </location>
</feature>
<name>A0A370DHT4_9GAMM</name>
<keyword evidence="5" id="KW-1185">Reference proteome</keyword>
<feature type="signal peptide" evidence="2">
    <location>
        <begin position="1"/>
        <end position="29"/>
    </location>
</feature>
<organism evidence="4 5">
    <name type="scientific">endosymbiont of Galathealinum brachiosum</name>
    <dbReference type="NCBI Taxonomy" id="2200906"/>
    <lineage>
        <taxon>Bacteria</taxon>
        <taxon>Pseudomonadati</taxon>
        <taxon>Pseudomonadota</taxon>
        <taxon>Gammaproteobacteria</taxon>
        <taxon>sulfur-oxidizing symbionts</taxon>
    </lineage>
</organism>
<keyword evidence="1" id="KW-1133">Transmembrane helix</keyword>
<dbReference type="Proteomes" id="UP000254266">
    <property type="component" value="Unassembled WGS sequence"/>
</dbReference>
<sequence length="228" mass="24345">MIKRVNSPSQVWGYFFALSSILISHSSNAAIVSVEPDGFVEGTNIETAYAGVTLSVEGRPDATVIAIDGFSSFNSTNIATTGSLVFGYTPPVASLPTGQDWDQTTFGLLRADFDVQTDFIQIDLIYNDDDVGGLWAYDSFGNLLDSVIAQGDGRGVSSSFCPPFCDTFTTVSILRETNDIAYILVGGVNAEGLFLDNMQFNAVPVPAAIWLFGSGLIGLVGLARRKKT</sequence>
<accession>A0A370DHT4</accession>
<dbReference type="EMBL" id="QFXC01000007">
    <property type="protein sequence ID" value="RDH84488.1"/>
    <property type="molecule type" value="Genomic_DNA"/>
</dbReference>
<evidence type="ECO:0000256" key="1">
    <source>
        <dbReference type="SAM" id="Phobius"/>
    </source>
</evidence>
<evidence type="ECO:0000256" key="2">
    <source>
        <dbReference type="SAM" id="SignalP"/>
    </source>
</evidence>